<evidence type="ECO:0000259" key="1">
    <source>
        <dbReference type="Pfam" id="PF10354"/>
    </source>
</evidence>
<dbReference type="KEGG" id="fcy:FRACYDRAFT_235261"/>
<dbReference type="GO" id="GO:0005737">
    <property type="term" value="C:cytoplasm"/>
    <property type="evidence" value="ECO:0007669"/>
    <property type="project" value="TreeGrafter"/>
</dbReference>
<dbReference type="EMBL" id="KV784354">
    <property type="protein sequence ID" value="OEU21635.1"/>
    <property type="molecule type" value="Genomic_DNA"/>
</dbReference>
<protein>
    <recommendedName>
        <fullName evidence="1">25S rRNA (uridine-N(3))-methyltransferase BMT5-like domain-containing protein</fullName>
    </recommendedName>
</protein>
<dbReference type="OrthoDB" id="206021at2759"/>
<dbReference type="Proteomes" id="UP000095751">
    <property type="component" value="Unassembled WGS sequence"/>
</dbReference>
<keyword evidence="3" id="KW-1185">Reference proteome</keyword>
<accession>A0A1E7FU50</accession>
<dbReference type="InterPro" id="IPR019446">
    <property type="entry name" value="BMT5-like"/>
</dbReference>
<sequence length="344" mass="38880">MDTLTQTIKIARRVILTVGSGDGSQQASIFRSGHRNIVVTFFDSEATVKSKYPRNDIDFLRSQSITTLFGVDATKLHDHSVLKEMSFDIIPFTFPHTGVANYALGVKGPNPAGIESNRKLIGDFLKSAQHILTDNGEIVVTLKTSAPYDRWDFPNFTTYDIEPKSHHNFQDELFPGYVHVSTERHSQGIRVKNGAAETFVFSRKKVNDKEDGGETPNNDLATFKLSIKFIPMNDEDVENFVSETLKEVVYFNRKNLNVLDIRRRFPEAIRPDTRQLNRVLYDMESSGRLKKGPPKKSNRKPTWCLVHRSSRSSIGGKASSLHSPTPETILLSTVQHDEHTLDMM</sequence>
<name>A0A1E7FU50_9STRA</name>
<evidence type="ECO:0000313" key="3">
    <source>
        <dbReference type="Proteomes" id="UP000095751"/>
    </source>
</evidence>
<dbReference type="PANTHER" id="PTHR11538">
    <property type="entry name" value="PHENYLALANYL-TRNA SYNTHETASE"/>
    <property type="match status" value="1"/>
</dbReference>
<reference evidence="2 3" key="1">
    <citation type="submission" date="2016-09" db="EMBL/GenBank/DDBJ databases">
        <title>Extensive genetic diversity and differential bi-allelic expression allows diatom success in the polar Southern Ocean.</title>
        <authorList>
            <consortium name="DOE Joint Genome Institute"/>
            <person name="Mock T."/>
            <person name="Otillar R.P."/>
            <person name="Strauss J."/>
            <person name="Dupont C."/>
            <person name="Frickenhaus S."/>
            <person name="Maumus F."/>
            <person name="Mcmullan M."/>
            <person name="Sanges R."/>
            <person name="Schmutz J."/>
            <person name="Toseland A."/>
            <person name="Valas R."/>
            <person name="Veluchamy A."/>
            <person name="Ward B.J."/>
            <person name="Allen A."/>
            <person name="Barry K."/>
            <person name="Falciatore A."/>
            <person name="Ferrante M."/>
            <person name="Fortunato A.E."/>
            <person name="Gloeckner G."/>
            <person name="Gruber A."/>
            <person name="Hipkin R."/>
            <person name="Janech M."/>
            <person name="Kroth P."/>
            <person name="Leese F."/>
            <person name="Lindquist E."/>
            <person name="Lyon B.R."/>
            <person name="Martin J."/>
            <person name="Mayer C."/>
            <person name="Parker M."/>
            <person name="Quesneville H."/>
            <person name="Raymond J."/>
            <person name="Uhlig C."/>
            <person name="Valentin K.U."/>
            <person name="Worden A.Z."/>
            <person name="Armbrust E.V."/>
            <person name="Bowler C."/>
            <person name="Green B."/>
            <person name="Moulton V."/>
            <person name="Van Oosterhout C."/>
            <person name="Grigoriev I."/>
        </authorList>
    </citation>
    <scope>NUCLEOTIDE SEQUENCE [LARGE SCALE GENOMIC DNA]</scope>
    <source>
        <strain evidence="2 3">CCMP1102</strain>
    </source>
</reference>
<dbReference type="InParanoid" id="A0A1E7FU50"/>
<organism evidence="2 3">
    <name type="scientific">Fragilariopsis cylindrus CCMP1102</name>
    <dbReference type="NCBI Taxonomy" id="635003"/>
    <lineage>
        <taxon>Eukaryota</taxon>
        <taxon>Sar</taxon>
        <taxon>Stramenopiles</taxon>
        <taxon>Ochrophyta</taxon>
        <taxon>Bacillariophyta</taxon>
        <taxon>Bacillariophyceae</taxon>
        <taxon>Bacillariophycidae</taxon>
        <taxon>Bacillariales</taxon>
        <taxon>Bacillariaceae</taxon>
        <taxon>Fragilariopsis</taxon>
    </lineage>
</organism>
<proteinExistence type="predicted"/>
<feature type="domain" description="25S rRNA (uridine-N(3))-methyltransferase BMT5-like" evidence="1">
    <location>
        <begin position="16"/>
        <end position="179"/>
    </location>
</feature>
<dbReference type="GO" id="GO:0070475">
    <property type="term" value="P:rRNA base methylation"/>
    <property type="evidence" value="ECO:0007669"/>
    <property type="project" value="InterPro"/>
</dbReference>
<dbReference type="Pfam" id="PF10354">
    <property type="entry name" value="BMT5-like"/>
    <property type="match status" value="1"/>
</dbReference>
<gene>
    <name evidence="2" type="ORF">FRACYDRAFT_235261</name>
</gene>
<dbReference type="PANTHER" id="PTHR11538:SF26">
    <property type="entry name" value="FERREDOXIN-FOLD ANTICODON-BINDING DOMAIN-CONTAINING PROTEIN 1"/>
    <property type="match status" value="1"/>
</dbReference>
<evidence type="ECO:0000313" key="2">
    <source>
        <dbReference type="EMBL" id="OEU21635.1"/>
    </source>
</evidence>
<dbReference type="GO" id="GO:0070042">
    <property type="term" value="F:rRNA (uridine-N3-)-methyltransferase activity"/>
    <property type="evidence" value="ECO:0007669"/>
    <property type="project" value="InterPro"/>
</dbReference>
<dbReference type="AlphaFoldDB" id="A0A1E7FU50"/>